<dbReference type="InterPro" id="IPR025250">
    <property type="entry name" value="DUF4199"/>
</dbReference>
<protein>
    <recommendedName>
        <fullName evidence="4">DUF4199 domain-containing protein</fullName>
    </recommendedName>
</protein>
<evidence type="ECO:0000313" key="2">
    <source>
        <dbReference type="EMBL" id="SHM56022.1"/>
    </source>
</evidence>
<feature type="transmembrane region" description="Helical" evidence="1">
    <location>
        <begin position="12"/>
        <end position="31"/>
    </location>
</feature>
<proteinExistence type="predicted"/>
<dbReference type="STRING" id="29534.SAMN05444366_3491"/>
<keyword evidence="1" id="KW-1133">Transmembrane helix</keyword>
<accession>A0A1M7JSL0</accession>
<keyword evidence="3" id="KW-1185">Reference proteome</keyword>
<reference evidence="3" key="1">
    <citation type="submission" date="2016-11" db="EMBL/GenBank/DDBJ databases">
        <authorList>
            <person name="Varghese N."/>
            <person name="Submissions S."/>
        </authorList>
    </citation>
    <scope>NUCLEOTIDE SEQUENCE [LARGE SCALE GENOMIC DNA]</scope>
    <source>
        <strain evidence="3">DSM 1811</strain>
    </source>
</reference>
<dbReference type="RefSeq" id="WP_072974456.1">
    <property type="nucleotide sequence ID" value="NZ_FRBY01000005.1"/>
</dbReference>
<gene>
    <name evidence="2" type="ORF">SAMN05444366_3491</name>
</gene>
<evidence type="ECO:0008006" key="4">
    <source>
        <dbReference type="Google" id="ProtNLM"/>
    </source>
</evidence>
<name>A0A1M7JSL0_9FLAO</name>
<dbReference type="AlphaFoldDB" id="A0A1M7JSL0"/>
<keyword evidence="1" id="KW-0812">Transmembrane</keyword>
<feature type="transmembrane region" description="Helical" evidence="1">
    <location>
        <begin position="147"/>
        <end position="169"/>
    </location>
</feature>
<evidence type="ECO:0000313" key="3">
    <source>
        <dbReference type="Proteomes" id="UP000184121"/>
    </source>
</evidence>
<feature type="transmembrane region" description="Helical" evidence="1">
    <location>
        <begin position="37"/>
        <end position="57"/>
    </location>
</feature>
<evidence type="ECO:0000256" key="1">
    <source>
        <dbReference type="SAM" id="Phobius"/>
    </source>
</evidence>
<dbReference type="Pfam" id="PF13858">
    <property type="entry name" value="DUF4199"/>
    <property type="match status" value="1"/>
</dbReference>
<dbReference type="OrthoDB" id="660361at2"/>
<dbReference type="Proteomes" id="UP000184121">
    <property type="component" value="Unassembled WGS sequence"/>
</dbReference>
<feature type="transmembrane region" description="Helical" evidence="1">
    <location>
        <begin position="78"/>
        <end position="99"/>
    </location>
</feature>
<sequence>MINEVIKKNGITYGIILGVVLALITATMYAIDLKLFVSGWITAVKIVIYLTISILVLSKTKKELGNIFPFKSAFTTSFITVLVGILIATLFDIILFNFVDPGAKETLSDIVIKSTVEFMQKLGTPASAINDAIAKMKETNNFDTLQILKGTIFVIIIGAVFSLIMAAFFKSKTIQE</sequence>
<organism evidence="2 3">
    <name type="scientific">Flavobacterium saccharophilum</name>
    <dbReference type="NCBI Taxonomy" id="29534"/>
    <lineage>
        <taxon>Bacteria</taxon>
        <taxon>Pseudomonadati</taxon>
        <taxon>Bacteroidota</taxon>
        <taxon>Flavobacteriia</taxon>
        <taxon>Flavobacteriales</taxon>
        <taxon>Flavobacteriaceae</taxon>
        <taxon>Flavobacterium</taxon>
    </lineage>
</organism>
<dbReference type="EMBL" id="FRBY01000005">
    <property type="protein sequence ID" value="SHM56022.1"/>
    <property type="molecule type" value="Genomic_DNA"/>
</dbReference>
<keyword evidence="1" id="KW-0472">Membrane</keyword>